<proteinExistence type="predicted"/>
<dbReference type="InterPro" id="IPR044246">
    <property type="entry name" value="ZFP3-like"/>
</dbReference>
<comment type="caution">
    <text evidence="7">The sequence shown here is derived from an EMBL/GenBank/DDBJ whole genome shotgun (WGS) entry which is preliminary data.</text>
</comment>
<protein>
    <recommendedName>
        <fullName evidence="9">C2H2-type domain-containing protein</fullName>
    </recommendedName>
</protein>
<gene>
    <name evidence="7" type="ORF">Tco_0950936</name>
</gene>
<evidence type="ECO:0000313" key="8">
    <source>
        <dbReference type="Proteomes" id="UP001151760"/>
    </source>
</evidence>
<reference evidence="7" key="2">
    <citation type="submission" date="2022-01" db="EMBL/GenBank/DDBJ databases">
        <authorList>
            <person name="Yamashiro T."/>
            <person name="Shiraishi A."/>
            <person name="Satake H."/>
            <person name="Nakayama K."/>
        </authorList>
    </citation>
    <scope>NUCLEOTIDE SEQUENCE</scope>
</reference>
<reference evidence="7" key="1">
    <citation type="journal article" date="2022" name="Int. J. Mol. Sci.">
        <title>Draft Genome of Tanacetum Coccineum: Genomic Comparison of Closely Related Tanacetum-Family Plants.</title>
        <authorList>
            <person name="Yamashiro T."/>
            <person name="Shiraishi A."/>
            <person name="Nakayama K."/>
            <person name="Satake H."/>
        </authorList>
    </citation>
    <scope>NUCLEOTIDE SEQUENCE</scope>
</reference>
<dbReference type="PANTHER" id="PTHR47287:SF15">
    <property type="entry name" value="ZINC FINGER PROTEIN 3-LIKE"/>
    <property type="match status" value="1"/>
</dbReference>
<evidence type="ECO:0000256" key="5">
    <source>
        <dbReference type="ARBA" id="ARBA00023242"/>
    </source>
</evidence>
<keyword evidence="5" id="KW-0539">Nucleus</keyword>
<dbReference type="EMBL" id="BQNB010015627">
    <property type="protein sequence ID" value="GJT42221.1"/>
    <property type="molecule type" value="Genomic_DNA"/>
</dbReference>
<sequence length="248" mass="27182">MTSTMRRKRFGKFKNRAKKKAASSSVPSTATPLVDFRSPGGCNLQYGRKSSNHDHQQSRGHDPKLDLRLSLYDYDDNLTNVMAGIKSSEDHSQTSPRAFPYSYCQRKFNSSQALGGHQNAHKKERIIAKHKNRVSHGCLSRCFSTISSFGVQVHSMMASKPPDGSGFFSFGSTVRNSIGAQPAIGRFIQQGSSMKMNVGAGLRYCIPEIQMEASHGVGSEGGVGDGSCYLKSKDNQLQKLDLSLKLVL</sequence>
<evidence type="ECO:0000256" key="1">
    <source>
        <dbReference type="ARBA" id="ARBA00004123"/>
    </source>
</evidence>
<organism evidence="7 8">
    <name type="scientific">Tanacetum coccineum</name>
    <dbReference type="NCBI Taxonomy" id="301880"/>
    <lineage>
        <taxon>Eukaryota</taxon>
        <taxon>Viridiplantae</taxon>
        <taxon>Streptophyta</taxon>
        <taxon>Embryophyta</taxon>
        <taxon>Tracheophyta</taxon>
        <taxon>Spermatophyta</taxon>
        <taxon>Magnoliopsida</taxon>
        <taxon>eudicotyledons</taxon>
        <taxon>Gunneridae</taxon>
        <taxon>Pentapetalae</taxon>
        <taxon>asterids</taxon>
        <taxon>campanulids</taxon>
        <taxon>Asterales</taxon>
        <taxon>Asteraceae</taxon>
        <taxon>Asteroideae</taxon>
        <taxon>Anthemideae</taxon>
        <taxon>Anthemidinae</taxon>
        <taxon>Tanacetum</taxon>
    </lineage>
</organism>
<evidence type="ECO:0000256" key="2">
    <source>
        <dbReference type="ARBA" id="ARBA00022723"/>
    </source>
</evidence>
<evidence type="ECO:0000256" key="3">
    <source>
        <dbReference type="ARBA" id="ARBA00022771"/>
    </source>
</evidence>
<feature type="compositionally biased region" description="Basic residues" evidence="6">
    <location>
        <begin position="1"/>
        <end position="21"/>
    </location>
</feature>
<feature type="region of interest" description="Disordered" evidence="6">
    <location>
        <begin position="1"/>
        <end position="64"/>
    </location>
</feature>
<keyword evidence="3" id="KW-0863">Zinc-finger</keyword>
<evidence type="ECO:0000256" key="6">
    <source>
        <dbReference type="SAM" id="MobiDB-lite"/>
    </source>
</evidence>
<dbReference type="PANTHER" id="PTHR47287">
    <property type="entry name" value="C2H2 AND C2HC ZINC FINGERS SUPERFAMILY PROTEIN"/>
    <property type="match status" value="1"/>
</dbReference>
<accession>A0ABQ5DSR1</accession>
<dbReference type="Proteomes" id="UP001151760">
    <property type="component" value="Unassembled WGS sequence"/>
</dbReference>
<comment type="subcellular location">
    <subcellularLocation>
        <location evidence="1">Nucleus</location>
    </subcellularLocation>
</comment>
<feature type="compositionally biased region" description="Basic and acidic residues" evidence="6">
    <location>
        <begin position="51"/>
        <end position="64"/>
    </location>
</feature>
<evidence type="ECO:0000256" key="4">
    <source>
        <dbReference type="ARBA" id="ARBA00022833"/>
    </source>
</evidence>
<keyword evidence="4" id="KW-0862">Zinc</keyword>
<keyword evidence="8" id="KW-1185">Reference proteome</keyword>
<keyword evidence="2" id="KW-0479">Metal-binding</keyword>
<evidence type="ECO:0008006" key="9">
    <source>
        <dbReference type="Google" id="ProtNLM"/>
    </source>
</evidence>
<name>A0ABQ5DSR1_9ASTR</name>
<evidence type="ECO:0000313" key="7">
    <source>
        <dbReference type="EMBL" id="GJT42221.1"/>
    </source>
</evidence>